<dbReference type="PROSITE" id="PS51296">
    <property type="entry name" value="RIESKE"/>
    <property type="match status" value="1"/>
</dbReference>
<protein>
    <submittedName>
        <fullName evidence="6">Rieske (2Fe-2S) protein</fullName>
    </submittedName>
</protein>
<gene>
    <name evidence="6" type="ORF">DJ010_04240</name>
</gene>
<evidence type="ECO:0000256" key="2">
    <source>
        <dbReference type="ARBA" id="ARBA00022723"/>
    </source>
</evidence>
<dbReference type="Gene3D" id="2.102.10.10">
    <property type="entry name" value="Rieske [2Fe-2S] iron-sulphur domain"/>
    <property type="match status" value="1"/>
</dbReference>
<organism evidence="6 7">
    <name type="scientific">Nocardioides silvaticus</name>
    <dbReference type="NCBI Taxonomy" id="2201891"/>
    <lineage>
        <taxon>Bacteria</taxon>
        <taxon>Bacillati</taxon>
        <taxon>Actinomycetota</taxon>
        <taxon>Actinomycetes</taxon>
        <taxon>Propionibacteriales</taxon>
        <taxon>Nocardioidaceae</taxon>
        <taxon>Nocardioides</taxon>
    </lineage>
</organism>
<dbReference type="EMBL" id="QGDD01000001">
    <property type="protein sequence ID" value="PWN05020.1"/>
    <property type="molecule type" value="Genomic_DNA"/>
</dbReference>
<sequence length="121" mass="13419">MTRVPLGVRDGRERWTVHHEGRDYLVLDLGGRLVVTDARCPHKQQPLAEGLLRDGCLVCPGHWYTFDLATGACRNATETALPLHPVVEEDGHWYAEVGVEPARSWSERLRAHAAGEGAGDR</sequence>
<dbReference type="GO" id="GO:0051537">
    <property type="term" value="F:2 iron, 2 sulfur cluster binding"/>
    <property type="evidence" value="ECO:0007669"/>
    <property type="project" value="UniProtKB-KW"/>
</dbReference>
<evidence type="ECO:0000313" key="6">
    <source>
        <dbReference type="EMBL" id="PWN05020.1"/>
    </source>
</evidence>
<evidence type="ECO:0000313" key="7">
    <source>
        <dbReference type="Proteomes" id="UP000245507"/>
    </source>
</evidence>
<dbReference type="GO" id="GO:0004497">
    <property type="term" value="F:monooxygenase activity"/>
    <property type="evidence" value="ECO:0007669"/>
    <property type="project" value="UniProtKB-ARBA"/>
</dbReference>
<dbReference type="Proteomes" id="UP000245507">
    <property type="component" value="Unassembled WGS sequence"/>
</dbReference>
<keyword evidence="2" id="KW-0479">Metal-binding</keyword>
<keyword evidence="3" id="KW-0408">Iron</keyword>
<dbReference type="InterPro" id="IPR017941">
    <property type="entry name" value="Rieske_2Fe-2S"/>
</dbReference>
<evidence type="ECO:0000256" key="1">
    <source>
        <dbReference type="ARBA" id="ARBA00022714"/>
    </source>
</evidence>
<dbReference type="GO" id="GO:0046872">
    <property type="term" value="F:metal ion binding"/>
    <property type="evidence" value="ECO:0007669"/>
    <property type="project" value="UniProtKB-KW"/>
</dbReference>
<evidence type="ECO:0000256" key="4">
    <source>
        <dbReference type="ARBA" id="ARBA00023014"/>
    </source>
</evidence>
<keyword evidence="4" id="KW-0411">Iron-sulfur</keyword>
<dbReference type="GO" id="GO:0016705">
    <property type="term" value="F:oxidoreductase activity, acting on paired donors, with incorporation or reduction of molecular oxygen"/>
    <property type="evidence" value="ECO:0007669"/>
    <property type="project" value="UniProtKB-ARBA"/>
</dbReference>
<feature type="domain" description="Rieske" evidence="5">
    <location>
        <begin position="3"/>
        <end position="95"/>
    </location>
</feature>
<dbReference type="InterPro" id="IPR036922">
    <property type="entry name" value="Rieske_2Fe-2S_sf"/>
</dbReference>
<dbReference type="PANTHER" id="PTHR21496">
    <property type="entry name" value="FERREDOXIN-RELATED"/>
    <property type="match status" value="1"/>
</dbReference>
<evidence type="ECO:0000259" key="5">
    <source>
        <dbReference type="PROSITE" id="PS51296"/>
    </source>
</evidence>
<dbReference type="OrthoDB" id="147178at2"/>
<dbReference type="SUPFAM" id="SSF50022">
    <property type="entry name" value="ISP domain"/>
    <property type="match status" value="1"/>
</dbReference>
<accession>A0A316TKX3</accession>
<keyword evidence="7" id="KW-1185">Reference proteome</keyword>
<keyword evidence="1" id="KW-0001">2Fe-2S</keyword>
<dbReference type="AlphaFoldDB" id="A0A316TKX3"/>
<proteinExistence type="predicted"/>
<comment type="caution">
    <text evidence="6">The sequence shown here is derived from an EMBL/GenBank/DDBJ whole genome shotgun (WGS) entry which is preliminary data.</text>
</comment>
<evidence type="ECO:0000256" key="3">
    <source>
        <dbReference type="ARBA" id="ARBA00023004"/>
    </source>
</evidence>
<dbReference type="PANTHER" id="PTHR21496:SF23">
    <property type="entry name" value="3-PHENYLPROPIONATE_CINNAMIC ACID DIOXYGENASE FERREDOXIN SUBUNIT"/>
    <property type="match status" value="1"/>
</dbReference>
<reference evidence="6 7" key="1">
    <citation type="submission" date="2018-05" db="EMBL/GenBank/DDBJ databases">
        <title>Nocardioides silvaticus genome.</title>
        <authorList>
            <person name="Li C."/>
            <person name="Wang G."/>
        </authorList>
    </citation>
    <scope>NUCLEOTIDE SEQUENCE [LARGE SCALE GENOMIC DNA]</scope>
    <source>
        <strain evidence="6 7">CCTCC AB 2018079</strain>
    </source>
</reference>
<dbReference type="Pfam" id="PF00355">
    <property type="entry name" value="Rieske"/>
    <property type="match status" value="1"/>
</dbReference>
<name>A0A316TKX3_9ACTN</name>